<dbReference type="CDD" id="cd17868">
    <property type="entry name" value="GPN"/>
    <property type="match status" value="1"/>
</dbReference>
<dbReference type="GO" id="GO:0003924">
    <property type="term" value="F:GTPase activity"/>
    <property type="evidence" value="ECO:0007669"/>
    <property type="project" value="TreeGrafter"/>
</dbReference>
<accession>A9BKB0</accession>
<evidence type="ECO:0000256" key="3">
    <source>
        <dbReference type="ARBA" id="ARBA00022801"/>
    </source>
</evidence>
<dbReference type="Pfam" id="PF03029">
    <property type="entry name" value="ATP_bind_1"/>
    <property type="match status" value="1"/>
</dbReference>
<dbReference type="PANTHER" id="PTHR21231">
    <property type="entry name" value="XPA-BINDING PROTEIN 1-RELATED"/>
    <property type="match status" value="1"/>
</dbReference>
<protein>
    <recommendedName>
        <fullName evidence="5">GPN-loop GTPase 2</fullName>
    </recommendedName>
</protein>
<comment type="subunit">
    <text evidence="5">Binds to RNA polymerase II (RNAPII).</text>
</comment>
<keyword evidence="4 5" id="KW-0342">GTP-binding</keyword>
<proteinExistence type="inferred from homology"/>
<dbReference type="RefSeq" id="XP_001712268.1">
    <property type="nucleotide sequence ID" value="XM_001712216.1"/>
</dbReference>
<dbReference type="PANTHER" id="PTHR21231:SF3">
    <property type="entry name" value="GPN-LOOP GTPASE 2"/>
    <property type="match status" value="1"/>
</dbReference>
<keyword evidence="6" id="KW-0542">Nucleomorph</keyword>
<name>A9BKB0_HEMAN</name>
<keyword evidence="2 5" id="KW-0547">Nucleotide-binding</keyword>
<dbReference type="AlphaFoldDB" id="A9BKB0"/>
<evidence type="ECO:0000256" key="4">
    <source>
        <dbReference type="ARBA" id="ARBA00023134"/>
    </source>
</evidence>
<evidence type="ECO:0000256" key="1">
    <source>
        <dbReference type="ARBA" id="ARBA00005290"/>
    </source>
</evidence>
<comment type="similarity">
    <text evidence="1 5">Belongs to the GPN-loop GTPase family.</text>
</comment>
<geneLocation type="nucleomorph" evidence="6"/>
<evidence type="ECO:0000313" key="6">
    <source>
        <dbReference type="EMBL" id="ABW97943.1"/>
    </source>
</evidence>
<evidence type="ECO:0000256" key="5">
    <source>
        <dbReference type="RuleBase" id="RU365059"/>
    </source>
</evidence>
<comment type="function">
    <text evidence="5">Small GTPase required for proper localization of RNA polymerase II and III (RNAPII and RNAPIII). May act at an RNAP assembly step prior to nuclear import.</text>
</comment>
<evidence type="ECO:0000313" key="7">
    <source>
        <dbReference type="Proteomes" id="UP000243127"/>
    </source>
</evidence>
<sequence length="277" mass="32169">MNSVFKPDILTTRPHGIMEEKKKNNYCQLVVGPPGAGKTTYCKNMVSFLLSIKKFPVFINLDPGNENEPLAKINICDLIFSREISSELHLGPNGSILFSMEIFEKNLDWFEKKIKKILKFSFPVFFLIDLPGQIEIFTHHSSIRKLISRIKKEKISLISVIISDSLYWKDKSIVYSVLVMCLSILLNLELSHINLLSKTDLIFFDPIGLDIFQKPQNIFFQLNFSLGSIFYWANKFNNCLDEFIFDFSSLTTLAVNLFNIEHIRKIFFNIFKNLNRF</sequence>
<dbReference type="InterPro" id="IPR004130">
    <property type="entry name" value="Gpn"/>
</dbReference>
<keyword evidence="3 5" id="KW-0378">Hydrolase</keyword>
<dbReference type="Gene3D" id="3.40.50.300">
    <property type="entry name" value="P-loop containing nucleotide triphosphate hydrolases"/>
    <property type="match status" value="1"/>
</dbReference>
<gene>
    <name evidence="6" type="ORF">HAN_1g102</name>
</gene>
<organism evidence="6 7">
    <name type="scientific">Hemiselmis andersenii</name>
    <name type="common">Cryptophyte alga</name>
    <dbReference type="NCBI Taxonomy" id="464988"/>
    <lineage>
        <taxon>Eukaryota</taxon>
        <taxon>Cryptophyceae</taxon>
        <taxon>Cryptomonadales</taxon>
        <taxon>Hemiselmidaceae</taxon>
        <taxon>Hemiselmis</taxon>
    </lineage>
</organism>
<evidence type="ECO:0000256" key="2">
    <source>
        <dbReference type="ARBA" id="ARBA00022741"/>
    </source>
</evidence>
<dbReference type="GeneID" id="5739560"/>
<dbReference type="Proteomes" id="UP000243127">
    <property type="component" value="Nucleomorph 1"/>
</dbReference>
<dbReference type="EMBL" id="CP000881">
    <property type="protein sequence ID" value="ABW97943.1"/>
    <property type="molecule type" value="Genomic_DNA"/>
</dbReference>
<dbReference type="GO" id="GO:0005525">
    <property type="term" value="F:GTP binding"/>
    <property type="evidence" value="ECO:0007669"/>
    <property type="project" value="UniProtKB-KW"/>
</dbReference>
<reference evidence="6 7" key="1">
    <citation type="journal article" date="2007" name="Proc. Natl. Acad. Sci. U.S.A.">
        <title>Nucleomorph genome of Hemiselmis andersenii reveals complete intron loss and compaction as a driver of protein structure and function.</title>
        <authorList>
            <person name="Lane C.E."/>
            <person name="van den Heuvel K."/>
            <person name="Kozera C."/>
            <person name="Curtis B.A."/>
            <person name="Parsons B.J."/>
            <person name="Bowman S."/>
            <person name="Archibald J.M."/>
        </authorList>
    </citation>
    <scope>NUCLEOTIDE SEQUENCE [LARGE SCALE GENOMIC DNA]</scope>
    <source>
        <strain evidence="6 7">CCMP644</strain>
    </source>
</reference>
<dbReference type="SUPFAM" id="SSF52540">
    <property type="entry name" value="P-loop containing nucleoside triphosphate hydrolases"/>
    <property type="match status" value="1"/>
</dbReference>
<dbReference type="InterPro" id="IPR027417">
    <property type="entry name" value="P-loop_NTPase"/>
</dbReference>
<dbReference type="GO" id="GO:0005737">
    <property type="term" value="C:cytoplasm"/>
    <property type="evidence" value="ECO:0007669"/>
    <property type="project" value="TreeGrafter"/>
</dbReference>